<evidence type="ECO:0000259" key="1">
    <source>
        <dbReference type="Pfam" id="PF13456"/>
    </source>
</evidence>
<sequence>MSVKIGSRIKMLDDEHALGIGVIIRDIRGHLIKGLTRFERASFSPKIVEAFAVKEALSWLKFWYFDHVVVESDYMSIVHALNRSLVNDSKFNCLISDCLVLGSSFQHLSLCWVRWLANRELIHSVM</sequence>
<dbReference type="EMBL" id="JABFAC010000002">
    <property type="protein sequence ID" value="MBA0606218.1"/>
    <property type="molecule type" value="Genomic_DNA"/>
</dbReference>
<reference evidence="2 3" key="1">
    <citation type="journal article" date="2019" name="Genome Biol. Evol.">
        <title>Insights into the evolution of the New World diploid cottons (Gossypium, subgenus Houzingenia) based on genome sequencing.</title>
        <authorList>
            <person name="Grover C.E."/>
            <person name="Arick M.A. 2nd"/>
            <person name="Thrash A."/>
            <person name="Conover J.L."/>
            <person name="Sanders W.S."/>
            <person name="Peterson D.G."/>
            <person name="Frelichowski J.E."/>
            <person name="Scheffler J.A."/>
            <person name="Scheffler B.E."/>
            <person name="Wendel J.F."/>
        </authorList>
    </citation>
    <scope>NUCLEOTIDE SEQUENCE [LARGE SCALE GENOMIC DNA]</scope>
    <source>
        <strain evidence="2">27</strain>
        <tissue evidence="2">Leaf</tissue>
    </source>
</reference>
<dbReference type="Proteomes" id="UP000593561">
    <property type="component" value="Unassembled WGS sequence"/>
</dbReference>
<protein>
    <recommendedName>
        <fullName evidence="1">RNase H type-1 domain-containing protein</fullName>
    </recommendedName>
</protein>
<dbReference type="InterPro" id="IPR002156">
    <property type="entry name" value="RNaseH_domain"/>
</dbReference>
<proteinExistence type="predicted"/>
<dbReference type="InterPro" id="IPR036397">
    <property type="entry name" value="RNaseH_sf"/>
</dbReference>
<organism evidence="2 3">
    <name type="scientific">Gossypium davidsonii</name>
    <name type="common">Davidson's cotton</name>
    <name type="synonym">Gossypium klotzschianum subsp. davidsonii</name>
    <dbReference type="NCBI Taxonomy" id="34287"/>
    <lineage>
        <taxon>Eukaryota</taxon>
        <taxon>Viridiplantae</taxon>
        <taxon>Streptophyta</taxon>
        <taxon>Embryophyta</taxon>
        <taxon>Tracheophyta</taxon>
        <taxon>Spermatophyta</taxon>
        <taxon>Magnoliopsida</taxon>
        <taxon>eudicotyledons</taxon>
        <taxon>Gunneridae</taxon>
        <taxon>Pentapetalae</taxon>
        <taxon>rosids</taxon>
        <taxon>malvids</taxon>
        <taxon>Malvales</taxon>
        <taxon>Malvaceae</taxon>
        <taxon>Malvoideae</taxon>
        <taxon>Gossypium</taxon>
    </lineage>
</organism>
<dbReference type="Pfam" id="PF13456">
    <property type="entry name" value="RVT_3"/>
    <property type="match status" value="1"/>
</dbReference>
<accession>A0A7J8QXB6</accession>
<keyword evidence="3" id="KW-1185">Reference proteome</keyword>
<name>A0A7J8QXB6_GOSDV</name>
<dbReference type="InterPro" id="IPR044730">
    <property type="entry name" value="RNase_H-like_dom_plant"/>
</dbReference>
<evidence type="ECO:0000313" key="3">
    <source>
        <dbReference type="Proteomes" id="UP000593561"/>
    </source>
</evidence>
<dbReference type="Gene3D" id="3.30.420.10">
    <property type="entry name" value="Ribonuclease H-like superfamily/Ribonuclease H"/>
    <property type="match status" value="1"/>
</dbReference>
<dbReference type="SUPFAM" id="SSF53098">
    <property type="entry name" value="Ribonuclease H-like"/>
    <property type="match status" value="1"/>
</dbReference>
<dbReference type="CDD" id="cd06222">
    <property type="entry name" value="RNase_H_like"/>
    <property type="match status" value="1"/>
</dbReference>
<dbReference type="GO" id="GO:0003676">
    <property type="term" value="F:nucleic acid binding"/>
    <property type="evidence" value="ECO:0007669"/>
    <property type="project" value="InterPro"/>
</dbReference>
<dbReference type="PANTHER" id="PTHR47074">
    <property type="entry name" value="BNAC02G40300D PROTEIN"/>
    <property type="match status" value="1"/>
</dbReference>
<feature type="domain" description="RNase H type-1" evidence="1">
    <location>
        <begin position="17"/>
        <end position="119"/>
    </location>
</feature>
<evidence type="ECO:0000313" key="2">
    <source>
        <dbReference type="EMBL" id="MBA0606218.1"/>
    </source>
</evidence>
<comment type="caution">
    <text evidence="2">The sequence shown here is derived from an EMBL/GenBank/DDBJ whole genome shotgun (WGS) entry which is preliminary data.</text>
</comment>
<dbReference type="InterPro" id="IPR052929">
    <property type="entry name" value="RNase_H-like_EbsB-rel"/>
</dbReference>
<dbReference type="AlphaFoldDB" id="A0A7J8QXB6"/>
<dbReference type="GO" id="GO:0004523">
    <property type="term" value="F:RNA-DNA hybrid ribonuclease activity"/>
    <property type="evidence" value="ECO:0007669"/>
    <property type="project" value="InterPro"/>
</dbReference>
<dbReference type="PANTHER" id="PTHR47074:SF11">
    <property type="entry name" value="REVERSE TRANSCRIPTASE-LIKE PROTEIN"/>
    <property type="match status" value="1"/>
</dbReference>
<dbReference type="InterPro" id="IPR012337">
    <property type="entry name" value="RNaseH-like_sf"/>
</dbReference>
<gene>
    <name evidence="2" type="ORF">Godav_018723</name>
</gene>